<keyword evidence="2" id="KW-1185">Reference proteome</keyword>
<evidence type="ECO:0000313" key="1">
    <source>
        <dbReference type="EMBL" id="ABW68400.1"/>
    </source>
</evidence>
<dbReference type="SUPFAM" id="SSF51658">
    <property type="entry name" value="Xylose isomerase-like"/>
    <property type="match status" value="1"/>
</dbReference>
<dbReference type="InterPro" id="IPR036237">
    <property type="entry name" value="Xyl_isomerase-like_sf"/>
</dbReference>
<dbReference type="HOGENOM" id="CLU_078439_0_0_7"/>
<dbReference type="OrthoDB" id="9792261at2"/>
<dbReference type="Gene3D" id="3.20.20.150">
    <property type="entry name" value="Divalent-metal-dependent TIM barrel enzymes"/>
    <property type="match status" value="1"/>
</dbReference>
<dbReference type="RefSeq" id="WP_012176012.1">
    <property type="nucleotide sequence ID" value="NC_009943.1"/>
</dbReference>
<dbReference type="AlphaFoldDB" id="A8ZWR9"/>
<dbReference type="GO" id="GO:0016853">
    <property type="term" value="F:isomerase activity"/>
    <property type="evidence" value="ECO:0007669"/>
    <property type="project" value="UniProtKB-KW"/>
</dbReference>
<keyword evidence="1" id="KW-0413">Isomerase</keyword>
<dbReference type="KEGG" id="dol:Dole_2597"/>
<proteinExistence type="predicted"/>
<evidence type="ECO:0000313" key="2">
    <source>
        <dbReference type="Proteomes" id="UP000008561"/>
    </source>
</evidence>
<protein>
    <submittedName>
        <fullName evidence="1">Xylose isomerase domain protein TIM barrel</fullName>
    </submittedName>
</protein>
<organism evidence="1 2">
    <name type="scientific">Desulfosudis oleivorans (strain DSM 6200 / JCM 39069 / Hxd3)</name>
    <name type="common">Desulfococcus oleovorans</name>
    <dbReference type="NCBI Taxonomy" id="96561"/>
    <lineage>
        <taxon>Bacteria</taxon>
        <taxon>Pseudomonadati</taxon>
        <taxon>Thermodesulfobacteriota</taxon>
        <taxon>Desulfobacteria</taxon>
        <taxon>Desulfobacterales</taxon>
        <taxon>Desulfosudaceae</taxon>
        <taxon>Desulfosudis</taxon>
    </lineage>
</organism>
<gene>
    <name evidence="1" type="ordered locus">Dole_2597</name>
</gene>
<dbReference type="STRING" id="96561.Dole_2597"/>
<dbReference type="NCBIfam" id="NF041277">
    <property type="entry name" value="coba_remo_CbiR"/>
    <property type="match status" value="1"/>
</dbReference>
<dbReference type="eggNOG" id="COG1082">
    <property type="taxonomic scope" value="Bacteria"/>
</dbReference>
<reference evidence="1 2" key="1">
    <citation type="submission" date="2007-10" db="EMBL/GenBank/DDBJ databases">
        <title>Complete sequence of Desulfococcus oleovorans Hxd3.</title>
        <authorList>
            <consortium name="US DOE Joint Genome Institute"/>
            <person name="Copeland A."/>
            <person name="Lucas S."/>
            <person name="Lapidus A."/>
            <person name="Barry K."/>
            <person name="Glavina del Rio T."/>
            <person name="Dalin E."/>
            <person name="Tice H."/>
            <person name="Pitluck S."/>
            <person name="Kiss H."/>
            <person name="Brettin T."/>
            <person name="Bruce D."/>
            <person name="Detter J.C."/>
            <person name="Han C."/>
            <person name="Schmutz J."/>
            <person name="Larimer F."/>
            <person name="Land M."/>
            <person name="Hauser L."/>
            <person name="Kyrpides N."/>
            <person name="Kim E."/>
            <person name="Wawrik B."/>
            <person name="Richardson P."/>
        </authorList>
    </citation>
    <scope>NUCLEOTIDE SEQUENCE [LARGE SCALE GENOMIC DNA]</scope>
    <source>
        <strain evidence="2">DSM 6200 / JCM 39069 / Hxd3</strain>
    </source>
</reference>
<sequence>MTPAPVAYKGVYPFSLACPSFVYPAGYAENVRRLAPLVDEIELLLFESGPERLPSAGEIGALKTLGGSGAVAYNVHLPIDVSIAAADRAEARAAEKAIGEAVDRSRSLVPTSWTLHVPCDQPNGTRPSRIWEERVCRRLERILAAHSLPPRSLALETLDYPPFFLYDIVETLDCSVCLDIGHLAVKGYDSRAAFDLFRDRVAIIHAHGASGAEDHLALDVLAAGRQQELLYMLSNFAGTLSLEVFSAEALFASLDCLDRLWHTFQKTGNC</sequence>
<dbReference type="Proteomes" id="UP000008561">
    <property type="component" value="Chromosome"/>
</dbReference>
<name>A8ZWR9_DESOH</name>
<dbReference type="EMBL" id="CP000859">
    <property type="protein sequence ID" value="ABW68400.1"/>
    <property type="molecule type" value="Genomic_DNA"/>
</dbReference>
<accession>A8ZWR9</accession>